<sequence>MVQNKASNPMFFKRERELTTDKEQIRTGDTRVSTARFVMPITDVPANDTWRASIGTPHILYVFVLSLIQGRAGKGRAEADSFAMNNAKTANWRRKRKGITGVGLGDGGGAGEVAGAGGHGLALVVAVEGVGGVGLDGVWEEAESARLQRQAVGAGTAGVVQRRLQCLHAGVAPRHAPRRRSGGVGDADKDDQK</sequence>
<protein>
    <submittedName>
        <fullName evidence="2">Uncharacterized protein</fullName>
    </submittedName>
</protein>
<evidence type="ECO:0000313" key="3">
    <source>
        <dbReference type="Proteomes" id="UP001187192"/>
    </source>
</evidence>
<reference evidence="2" key="1">
    <citation type="submission" date="2023-07" db="EMBL/GenBank/DDBJ databases">
        <title>draft genome sequence of fig (Ficus carica).</title>
        <authorList>
            <person name="Takahashi T."/>
            <person name="Nishimura K."/>
        </authorList>
    </citation>
    <scope>NUCLEOTIDE SEQUENCE</scope>
</reference>
<name>A0AA88DY30_FICCA</name>
<evidence type="ECO:0000313" key="2">
    <source>
        <dbReference type="EMBL" id="GMN63909.1"/>
    </source>
</evidence>
<comment type="caution">
    <text evidence="2">The sequence shown here is derived from an EMBL/GenBank/DDBJ whole genome shotgun (WGS) entry which is preliminary data.</text>
</comment>
<gene>
    <name evidence="2" type="ORF">TIFTF001_032990</name>
</gene>
<dbReference type="AlphaFoldDB" id="A0AA88DY30"/>
<keyword evidence="3" id="KW-1185">Reference proteome</keyword>
<feature type="region of interest" description="Disordered" evidence="1">
    <location>
        <begin position="170"/>
        <end position="193"/>
    </location>
</feature>
<dbReference type="EMBL" id="BTGU01000162">
    <property type="protein sequence ID" value="GMN63909.1"/>
    <property type="molecule type" value="Genomic_DNA"/>
</dbReference>
<accession>A0AA88DY30</accession>
<proteinExistence type="predicted"/>
<evidence type="ECO:0000256" key="1">
    <source>
        <dbReference type="SAM" id="MobiDB-lite"/>
    </source>
</evidence>
<dbReference type="Proteomes" id="UP001187192">
    <property type="component" value="Unassembled WGS sequence"/>
</dbReference>
<organism evidence="2 3">
    <name type="scientific">Ficus carica</name>
    <name type="common">Common fig</name>
    <dbReference type="NCBI Taxonomy" id="3494"/>
    <lineage>
        <taxon>Eukaryota</taxon>
        <taxon>Viridiplantae</taxon>
        <taxon>Streptophyta</taxon>
        <taxon>Embryophyta</taxon>
        <taxon>Tracheophyta</taxon>
        <taxon>Spermatophyta</taxon>
        <taxon>Magnoliopsida</taxon>
        <taxon>eudicotyledons</taxon>
        <taxon>Gunneridae</taxon>
        <taxon>Pentapetalae</taxon>
        <taxon>rosids</taxon>
        <taxon>fabids</taxon>
        <taxon>Rosales</taxon>
        <taxon>Moraceae</taxon>
        <taxon>Ficeae</taxon>
        <taxon>Ficus</taxon>
    </lineage>
</organism>